<evidence type="ECO:0000256" key="9">
    <source>
        <dbReference type="SAM" id="Phobius"/>
    </source>
</evidence>
<protein>
    <recommendedName>
        <fullName evidence="10">EF-hand domain-containing protein</fullName>
    </recommendedName>
</protein>
<organism evidence="11 12">
    <name type="scientific">Prorocentrum cordatum</name>
    <dbReference type="NCBI Taxonomy" id="2364126"/>
    <lineage>
        <taxon>Eukaryota</taxon>
        <taxon>Sar</taxon>
        <taxon>Alveolata</taxon>
        <taxon>Dinophyceae</taxon>
        <taxon>Prorocentrales</taxon>
        <taxon>Prorocentraceae</taxon>
        <taxon>Prorocentrum</taxon>
    </lineage>
</organism>
<sequence length="490" mass="53913">MSLSFMDRISEPDETTPLRSTPDASWQERQRFPSEFVGLWVCKDGSFYDGSTIEIGSNHWCPLRPTGIVKSSAVYSWRVVDGRCQLVDTRGAGESYVYNLSSCHDGTLEVITQSESWYLVRARHRRTSKTVSPAQPEMLGQIVHTKGRQVCLLFSTVSILVCVFLIGTFEEDWSVITAIYVLTQCLLTIGFGDVAVTHDITKMSLSLLMLSSLVTIAFIAKQIVDVVVQKKTLRATTKATELQMKIVKGLQASAHAGPSKSTDPTADDRGDSDVRQILVGVAPFVCSLAFGTIFYATYHTRPALVPMALRGCPTAAWTLTRRALRPEDLQGYVKTWLDSFYMSVSALTTTGLGNVSPMSEFGRAIGIIWMLSGVASMVYMIQEVASYVFNDMRASVPEDEVVAMSQQLFDIIGKDGDGTLSRSEYRWFVLLKHNLVSKELLESIDRTFDTLALTAGSSPSSGRISLKDLEATKAGHGRGSSVSREPSEDV</sequence>
<comment type="caution">
    <text evidence="11">The sequence shown here is derived from an EMBL/GenBank/DDBJ whole genome shotgun (WGS) entry which is preliminary data.</text>
</comment>
<evidence type="ECO:0000256" key="6">
    <source>
        <dbReference type="ARBA" id="ARBA00023136"/>
    </source>
</evidence>
<dbReference type="InterPro" id="IPR003280">
    <property type="entry name" value="2pore_dom_K_chnl"/>
</dbReference>
<feature type="transmembrane region" description="Helical" evidence="9">
    <location>
        <begin position="277"/>
        <end position="298"/>
    </location>
</feature>
<keyword evidence="6 9" id="KW-0472">Membrane</keyword>
<feature type="transmembrane region" description="Helical" evidence="9">
    <location>
        <begin position="361"/>
        <end position="381"/>
    </location>
</feature>
<dbReference type="EMBL" id="CAUYUJ010021904">
    <property type="protein sequence ID" value="CAK0907667.1"/>
    <property type="molecule type" value="Genomic_DNA"/>
</dbReference>
<comment type="subcellular location">
    <subcellularLocation>
        <location evidence="1">Membrane</location>
        <topology evidence="1">Multi-pass membrane protein</topology>
    </subcellularLocation>
</comment>
<keyword evidence="12" id="KW-1185">Reference proteome</keyword>
<dbReference type="PANTHER" id="PTHR11003:SF345">
    <property type="entry name" value="TWIK FAMILY OF POTASSIUM CHANNELS PROTEIN 18"/>
    <property type="match status" value="1"/>
</dbReference>
<evidence type="ECO:0000256" key="1">
    <source>
        <dbReference type="ARBA" id="ARBA00004141"/>
    </source>
</evidence>
<name>A0ABN9Y538_9DINO</name>
<feature type="transmembrane region" description="Helical" evidence="9">
    <location>
        <begin position="150"/>
        <end position="169"/>
    </location>
</feature>
<keyword evidence="4 9" id="KW-1133">Transmembrane helix</keyword>
<dbReference type="PANTHER" id="PTHR11003">
    <property type="entry name" value="POTASSIUM CHANNEL, SUBFAMILY K"/>
    <property type="match status" value="1"/>
</dbReference>
<proteinExistence type="predicted"/>
<dbReference type="InterPro" id="IPR002048">
    <property type="entry name" value="EF_hand_dom"/>
</dbReference>
<feature type="domain" description="EF-hand" evidence="10">
    <location>
        <begin position="400"/>
        <end position="435"/>
    </location>
</feature>
<feature type="transmembrane region" description="Helical" evidence="9">
    <location>
        <begin position="175"/>
        <end position="196"/>
    </location>
</feature>
<accession>A0ABN9Y538</accession>
<dbReference type="InterPro" id="IPR013099">
    <property type="entry name" value="K_chnl_dom"/>
</dbReference>
<feature type="region of interest" description="Disordered" evidence="8">
    <location>
        <begin position="1"/>
        <end position="25"/>
    </location>
</feature>
<keyword evidence="5" id="KW-0406">Ion transport</keyword>
<reference evidence="11" key="1">
    <citation type="submission" date="2023-10" db="EMBL/GenBank/DDBJ databases">
        <authorList>
            <person name="Chen Y."/>
            <person name="Shah S."/>
            <person name="Dougan E. K."/>
            <person name="Thang M."/>
            <person name="Chan C."/>
        </authorList>
    </citation>
    <scope>NUCLEOTIDE SEQUENCE [LARGE SCALE GENOMIC DNA]</scope>
</reference>
<evidence type="ECO:0000256" key="3">
    <source>
        <dbReference type="ARBA" id="ARBA00022692"/>
    </source>
</evidence>
<keyword evidence="3 9" id="KW-0812">Transmembrane</keyword>
<dbReference type="SUPFAM" id="SSF47473">
    <property type="entry name" value="EF-hand"/>
    <property type="match status" value="1"/>
</dbReference>
<evidence type="ECO:0000256" key="8">
    <source>
        <dbReference type="SAM" id="MobiDB-lite"/>
    </source>
</evidence>
<keyword evidence="2" id="KW-0813">Transport</keyword>
<dbReference type="PROSITE" id="PS50222">
    <property type="entry name" value="EF_HAND_2"/>
    <property type="match status" value="1"/>
</dbReference>
<feature type="region of interest" description="Disordered" evidence="8">
    <location>
        <begin position="456"/>
        <end position="490"/>
    </location>
</feature>
<evidence type="ECO:0000313" key="12">
    <source>
        <dbReference type="Proteomes" id="UP001189429"/>
    </source>
</evidence>
<keyword evidence="7" id="KW-0407">Ion channel</keyword>
<evidence type="ECO:0000256" key="7">
    <source>
        <dbReference type="ARBA" id="ARBA00023303"/>
    </source>
</evidence>
<evidence type="ECO:0000256" key="4">
    <source>
        <dbReference type="ARBA" id="ARBA00022989"/>
    </source>
</evidence>
<gene>
    <name evidence="11" type="ORF">PCOR1329_LOCUS82622</name>
</gene>
<dbReference type="Gene3D" id="1.10.287.70">
    <property type="match status" value="2"/>
</dbReference>
<evidence type="ECO:0000259" key="10">
    <source>
        <dbReference type="PROSITE" id="PS50222"/>
    </source>
</evidence>
<dbReference type="Pfam" id="PF07885">
    <property type="entry name" value="Ion_trans_2"/>
    <property type="match status" value="2"/>
</dbReference>
<dbReference type="Proteomes" id="UP001189429">
    <property type="component" value="Unassembled WGS sequence"/>
</dbReference>
<evidence type="ECO:0000313" key="11">
    <source>
        <dbReference type="EMBL" id="CAK0907667.1"/>
    </source>
</evidence>
<evidence type="ECO:0000256" key="5">
    <source>
        <dbReference type="ARBA" id="ARBA00023065"/>
    </source>
</evidence>
<dbReference type="SUPFAM" id="SSF81324">
    <property type="entry name" value="Voltage-gated potassium channels"/>
    <property type="match status" value="2"/>
</dbReference>
<evidence type="ECO:0000256" key="2">
    <source>
        <dbReference type="ARBA" id="ARBA00022448"/>
    </source>
</evidence>
<dbReference type="InterPro" id="IPR011992">
    <property type="entry name" value="EF-hand-dom_pair"/>
</dbReference>